<evidence type="ECO:0000313" key="2">
    <source>
        <dbReference type="EMBL" id="VEL24654.1"/>
    </source>
</evidence>
<sequence length="192" mass="21265">MQVFYLALIFSVKSFLLLQPFSSPTFADQGVTDVMDRSNQSDTSNNYNSSEIGLSYLTSNNTAKRTVAPTTGASTTGASNIENSTIEATTTMVPTTTSSTITASQYFDSRECGSRRKVNKNIRTSDRLVLRRELSRITLQRFDANWSCNLTLECGQDLTLCSPLIFLLWLSLPDHEYRSVSATKSSMPQPDS</sequence>
<protein>
    <submittedName>
        <fullName evidence="2">Uncharacterized protein</fullName>
    </submittedName>
</protein>
<organism evidence="2 3">
    <name type="scientific">Protopolystoma xenopodis</name>
    <dbReference type="NCBI Taxonomy" id="117903"/>
    <lineage>
        <taxon>Eukaryota</taxon>
        <taxon>Metazoa</taxon>
        <taxon>Spiralia</taxon>
        <taxon>Lophotrochozoa</taxon>
        <taxon>Platyhelminthes</taxon>
        <taxon>Monogenea</taxon>
        <taxon>Polyopisthocotylea</taxon>
        <taxon>Polystomatidea</taxon>
        <taxon>Polystomatidae</taxon>
        <taxon>Protopolystoma</taxon>
    </lineage>
</organism>
<proteinExistence type="predicted"/>
<gene>
    <name evidence="2" type="ORF">PXEA_LOCUS18094</name>
</gene>
<evidence type="ECO:0000313" key="3">
    <source>
        <dbReference type="Proteomes" id="UP000784294"/>
    </source>
</evidence>
<name>A0A3S5CIP5_9PLAT</name>
<feature type="chain" id="PRO_5018610782" evidence="1">
    <location>
        <begin position="28"/>
        <end position="192"/>
    </location>
</feature>
<dbReference type="EMBL" id="CAAALY010068857">
    <property type="protein sequence ID" value="VEL24654.1"/>
    <property type="molecule type" value="Genomic_DNA"/>
</dbReference>
<evidence type="ECO:0000256" key="1">
    <source>
        <dbReference type="SAM" id="SignalP"/>
    </source>
</evidence>
<accession>A0A3S5CIP5</accession>
<comment type="caution">
    <text evidence="2">The sequence shown here is derived from an EMBL/GenBank/DDBJ whole genome shotgun (WGS) entry which is preliminary data.</text>
</comment>
<keyword evidence="3" id="KW-1185">Reference proteome</keyword>
<keyword evidence="1" id="KW-0732">Signal</keyword>
<feature type="non-terminal residue" evidence="2">
    <location>
        <position position="1"/>
    </location>
</feature>
<dbReference type="AlphaFoldDB" id="A0A3S5CIP5"/>
<feature type="signal peptide" evidence="1">
    <location>
        <begin position="1"/>
        <end position="27"/>
    </location>
</feature>
<reference evidence="2" key="1">
    <citation type="submission" date="2018-11" db="EMBL/GenBank/DDBJ databases">
        <authorList>
            <consortium name="Pathogen Informatics"/>
        </authorList>
    </citation>
    <scope>NUCLEOTIDE SEQUENCE</scope>
</reference>
<dbReference type="Proteomes" id="UP000784294">
    <property type="component" value="Unassembled WGS sequence"/>
</dbReference>